<keyword evidence="6" id="KW-1185">Reference proteome</keyword>
<feature type="domain" description="OSBS enolase-like N-terminal" evidence="4">
    <location>
        <begin position="3"/>
        <end position="78"/>
    </location>
</feature>
<dbReference type="AlphaFoldDB" id="A0A8J7M9Y7"/>
<protein>
    <recommendedName>
        <fullName evidence="4">OSBS enolase-like N-terminal domain-containing protein</fullName>
    </recommendedName>
</protein>
<evidence type="ECO:0000313" key="6">
    <source>
        <dbReference type="Proteomes" id="UP000624703"/>
    </source>
</evidence>
<dbReference type="SUPFAM" id="SSF51604">
    <property type="entry name" value="Enolase C-terminal domain-like"/>
    <property type="match status" value="1"/>
</dbReference>
<dbReference type="InterPro" id="IPR036849">
    <property type="entry name" value="Enolase-like_C_sf"/>
</dbReference>
<organism evidence="5 6">
    <name type="scientific">Persicirhabdus sediminis</name>
    <dbReference type="NCBI Taxonomy" id="454144"/>
    <lineage>
        <taxon>Bacteria</taxon>
        <taxon>Pseudomonadati</taxon>
        <taxon>Verrucomicrobiota</taxon>
        <taxon>Verrucomicrobiia</taxon>
        <taxon>Verrucomicrobiales</taxon>
        <taxon>Verrucomicrobiaceae</taxon>
        <taxon>Persicirhabdus</taxon>
    </lineage>
</organism>
<evidence type="ECO:0000259" key="4">
    <source>
        <dbReference type="Pfam" id="PF22015"/>
    </source>
</evidence>
<dbReference type="Pfam" id="PF22015">
    <property type="entry name" value="OSBS_N"/>
    <property type="match status" value="1"/>
</dbReference>
<accession>A0A8J7M9Y7</accession>
<proteinExistence type="predicted"/>
<dbReference type="InterPro" id="IPR029017">
    <property type="entry name" value="Enolase-like_N"/>
</dbReference>
<evidence type="ECO:0000313" key="5">
    <source>
        <dbReference type="EMBL" id="MBK1789639.1"/>
    </source>
</evidence>
<evidence type="ECO:0000256" key="3">
    <source>
        <dbReference type="ARBA" id="ARBA00023239"/>
    </source>
</evidence>
<reference evidence="5" key="1">
    <citation type="submission" date="2021-01" db="EMBL/GenBank/DDBJ databases">
        <title>Modified the classification status of verrucomicrobia.</title>
        <authorList>
            <person name="Feng X."/>
        </authorList>
    </citation>
    <scope>NUCLEOTIDE SEQUENCE</scope>
    <source>
        <strain evidence="5">_KCTC 22039</strain>
    </source>
</reference>
<dbReference type="GO" id="GO:0016829">
    <property type="term" value="F:lyase activity"/>
    <property type="evidence" value="ECO:0007669"/>
    <property type="project" value="UniProtKB-KW"/>
</dbReference>
<name>A0A8J7M9Y7_9BACT</name>
<dbReference type="Gene3D" id="3.20.20.120">
    <property type="entry name" value="Enolase-like C-terminal domain"/>
    <property type="match status" value="1"/>
</dbReference>
<dbReference type="GO" id="GO:0046872">
    <property type="term" value="F:metal ion binding"/>
    <property type="evidence" value="ECO:0007669"/>
    <property type="project" value="UniProtKB-KW"/>
</dbReference>
<sequence length="316" mass="35059">MQIDVHHYQLRSRAALNKRSSSTRHDGALLRVDGGYACLHPWTVLGDPSLDELLGLLAAGNDHPILQSALHCARHDALARREKRSLFDGLTVPRSHATIPAELDELDRAVARGFTTVKIKSAGEPETWQFLVPANEKFPHLRWRIDFNELADPAELEFNLQQLPSSLISQIDFFEDPFPFQPEQWKKLSSKWGISFALDRQWSPTDPSCEDFISVIKPAINPLAGDFQLANLSQPAVVTSYMDHPLGQSYAAWMAARLARESAKSISTCGLITHGLFESNEFTDALSPVGPEFSPAAGTGLGFDELLTSLTWTRLS</sequence>
<dbReference type="InterPro" id="IPR041338">
    <property type="entry name" value="OSBS_N"/>
</dbReference>
<dbReference type="Gene3D" id="3.30.390.10">
    <property type="entry name" value="Enolase-like, N-terminal domain"/>
    <property type="match status" value="1"/>
</dbReference>
<dbReference type="Proteomes" id="UP000624703">
    <property type="component" value="Unassembled WGS sequence"/>
</dbReference>
<evidence type="ECO:0000256" key="1">
    <source>
        <dbReference type="ARBA" id="ARBA00022723"/>
    </source>
</evidence>
<dbReference type="EMBL" id="JAENIM010000008">
    <property type="protein sequence ID" value="MBK1789639.1"/>
    <property type="molecule type" value="Genomic_DNA"/>
</dbReference>
<keyword evidence="2" id="KW-0460">Magnesium</keyword>
<evidence type="ECO:0000256" key="2">
    <source>
        <dbReference type="ARBA" id="ARBA00022842"/>
    </source>
</evidence>
<dbReference type="RefSeq" id="WP_200309658.1">
    <property type="nucleotide sequence ID" value="NZ_JAENIM010000008.1"/>
</dbReference>
<keyword evidence="3" id="KW-0456">Lyase</keyword>
<comment type="caution">
    <text evidence="5">The sequence shown here is derived from an EMBL/GenBank/DDBJ whole genome shotgun (WGS) entry which is preliminary data.</text>
</comment>
<gene>
    <name evidence="5" type="ORF">JIN82_00575</name>
</gene>
<keyword evidence="1" id="KW-0479">Metal-binding</keyword>